<comment type="caution">
    <text evidence="1">The sequence shown here is derived from an EMBL/GenBank/DDBJ whole genome shotgun (WGS) entry which is preliminary data.</text>
</comment>
<reference evidence="1" key="1">
    <citation type="journal article" date="2020" name="mSystems">
        <title>Genome- and Community-Level Interaction Insights into Carbon Utilization and Element Cycling Functions of Hydrothermarchaeota in Hydrothermal Sediment.</title>
        <authorList>
            <person name="Zhou Z."/>
            <person name="Liu Y."/>
            <person name="Xu W."/>
            <person name="Pan J."/>
            <person name="Luo Z.H."/>
            <person name="Li M."/>
        </authorList>
    </citation>
    <scope>NUCLEOTIDE SEQUENCE [LARGE SCALE GENOMIC DNA]</scope>
    <source>
        <strain evidence="1">SpSt-339</strain>
    </source>
</reference>
<proteinExistence type="predicted"/>
<dbReference type="AlphaFoldDB" id="A0A7C2NWN6"/>
<dbReference type="InterPro" id="IPR010310">
    <property type="entry name" value="T7SS_ESAT-6-like"/>
</dbReference>
<organism evidence="1">
    <name type="scientific">Schlesneria paludicola</name>
    <dbReference type="NCBI Taxonomy" id="360056"/>
    <lineage>
        <taxon>Bacteria</taxon>
        <taxon>Pseudomonadati</taxon>
        <taxon>Planctomycetota</taxon>
        <taxon>Planctomycetia</taxon>
        <taxon>Planctomycetales</taxon>
        <taxon>Planctomycetaceae</taxon>
        <taxon>Schlesneria</taxon>
    </lineage>
</organism>
<evidence type="ECO:0008006" key="2">
    <source>
        <dbReference type="Google" id="ProtNLM"/>
    </source>
</evidence>
<accession>A0A7C2NWN6</accession>
<sequence length="90" mass="10622">MAQAIVDPDELRRFAGMLRDFNADLEARLSALSGQMNTLAQTWRDQEQQKFAEEFAQHLRTAARFVEANEQHIPYLLRKAERIEEYLQQR</sequence>
<evidence type="ECO:0000313" key="1">
    <source>
        <dbReference type="EMBL" id="HEN16448.1"/>
    </source>
</evidence>
<name>A0A7C2NWN6_9PLAN</name>
<dbReference type="EMBL" id="DSOK01000368">
    <property type="protein sequence ID" value="HEN16448.1"/>
    <property type="molecule type" value="Genomic_DNA"/>
</dbReference>
<dbReference type="SUPFAM" id="SSF158414">
    <property type="entry name" value="HP0062-like"/>
    <property type="match status" value="1"/>
</dbReference>
<dbReference type="InterPro" id="IPR029013">
    <property type="entry name" value="HP0062-like_sf"/>
</dbReference>
<gene>
    <name evidence="1" type="ORF">ENQ76_13380</name>
</gene>
<dbReference type="Gene3D" id="1.10.287.850">
    <property type="entry name" value="HP0062-like domain"/>
    <property type="match status" value="1"/>
</dbReference>
<protein>
    <recommendedName>
        <fullName evidence="2">WXG100 family type VII secretion target</fullName>
    </recommendedName>
</protein>
<dbReference type="Pfam" id="PF06013">
    <property type="entry name" value="WXG100"/>
    <property type="match status" value="1"/>
</dbReference>